<keyword evidence="3" id="KW-1185">Reference proteome</keyword>
<organism evidence="2 3">
    <name type="scientific">Blastomyces parvus</name>
    <dbReference type="NCBI Taxonomy" id="2060905"/>
    <lineage>
        <taxon>Eukaryota</taxon>
        <taxon>Fungi</taxon>
        <taxon>Dikarya</taxon>
        <taxon>Ascomycota</taxon>
        <taxon>Pezizomycotina</taxon>
        <taxon>Eurotiomycetes</taxon>
        <taxon>Eurotiomycetidae</taxon>
        <taxon>Onygenales</taxon>
        <taxon>Ajellomycetaceae</taxon>
        <taxon>Blastomyces</taxon>
    </lineage>
</organism>
<dbReference type="EMBL" id="PDNC01000089">
    <property type="protein sequence ID" value="PGH00241.1"/>
    <property type="molecule type" value="Genomic_DNA"/>
</dbReference>
<keyword evidence="1" id="KW-0732">Signal</keyword>
<feature type="chain" id="PRO_5013129448" evidence="1">
    <location>
        <begin position="24"/>
        <end position="121"/>
    </location>
</feature>
<gene>
    <name evidence="2" type="ORF">GX51_05938</name>
</gene>
<comment type="caution">
    <text evidence="2">The sequence shown here is derived from an EMBL/GenBank/DDBJ whole genome shotgun (WGS) entry which is preliminary data.</text>
</comment>
<proteinExistence type="predicted"/>
<evidence type="ECO:0000313" key="3">
    <source>
        <dbReference type="Proteomes" id="UP000224080"/>
    </source>
</evidence>
<feature type="signal peptide" evidence="1">
    <location>
        <begin position="1"/>
        <end position="23"/>
    </location>
</feature>
<dbReference type="AlphaFoldDB" id="A0A2B7WUQ9"/>
<reference evidence="2 3" key="1">
    <citation type="submission" date="2017-10" db="EMBL/GenBank/DDBJ databases">
        <title>Comparative genomics in systemic dimorphic fungi from Ajellomycetaceae.</title>
        <authorList>
            <person name="Munoz J.F."/>
            <person name="Mcewen J.G."/>
            <person name="Clay O.K."/>
            <person name="Cuomo C.A."/>
        </authorList>
    </citation>
    <scope>NUCLEOTIDE SEQUENCE [LARGE SCALE GENOMIC DNA]</scope>
    <source>
        <strain evidence="2 3">UAMH130</strain>
    </source>
</reference>
<evidence type="ECO:0000313" key="2">
    <source>
        <dbReference type="EMBL" id="PGH00241.1"/>
    </source>
</evidence>
<name>A0A2B7WUQ9_9EURO</name>
<dbReference type="Proteomes" id="UP000224080">
    <property type="component" value="Unassembled WGS sequence"/>
</dbReference>
<protein>
    <submittedName>
        <fullName evidence="2">Uncharacterized protein</fullName>
    </submittedName>
</protein>
<evidence type="ECO:0000256" key="1">
    <source>
        <dbReference type="SAM" id="SignalP"/>
    </source>
</evidence>
<accession>A0A2B7WUQ9</accession>
<sequence>MHYLKTAVFTLVSLSSIIPFCAGAILHKRADEIALYDKVNKEGTKTTLEKGKCYTSDKTALKIGSISVPPRIVCTYRSSNDCTGNHVRHLLSPGVNDTAAYLDQVHREVNSLKCEDIAPPK</sequence>
<dbReference type="OrthoDB" id="10282341at2759"/>